<keyword evidence="3" id="KW-0119">Carbohydrate metabolism</keyword>
<dbReference type="InterPro" id="IPR003610">
    <property type="entry name" value="CBM5/12"/>
</dbReference>
<feature type="region of interest" description="Disordered" evidence="4">
    <location>
        <begin position="292"/>
        <end position="317"/>
    </location>
</feature>
<dbReference type="CDD" id="cd12215">
    <property type="entry name" value="ChiC_BD"/>
    <property type="match status" value="2"/>
</dbReference>
<dbReference type="SMART" id="SM00060">
    <property type="entry name" value="FN3"/>
    <property type="match status" value="1"/>
</dbReference>
<dbReference type="Pfam" id="PF03067">
    <property type="entry name" value="LPMO_10"/>
    <property type="match status" value="1"/>
</dbReference>
<reference evidence="6 7" key="1">
    <citation type="submission" date="2020-09" db="EMBL/GenBank/DDBJ databases">
        <title>Paenibacillus sp. CAU 1523 isolated from sand of Haeundae Beach.</title>
        <authorList>
            <person name="Kim W."/>
        </authorList>
    </citation>
    <scope>NUCLEOTIDE SEQUENCE [LARGE SCALE GENOMIC DNA]</scope>
    <source>
        <strain evidence="6 7">CAU 1523</strain>
    </source>
</reference>
<sequence>MKQQITLKSLFSGVSPLLVVLGTFILLGVGSLAVADKASAHGYIESPSSRALLCKQGTNTKCGAIQYEPQSVEAIGNFPAAGPKDGEITGGGIFPELYEQTADRWQKQTLNSGKQTFTWHLTAPHATKEWKYYITKKDWNPNKPLTRADLEQFCYYYDGGKKPSKTTSHECEVPSDRSGYHLILGVWEIADTPNAFYQVIDVNLVNDGTAPVEPITAPKNVVAKAVSATSVEINWTASAKAAAYEVYRNGTLVNTVNQTTFTDNGLTASTAYSYTVRAVDAAGKKSSLSSAVSATTLPSDNGNPGNPNPGTPGNGTLPAWDATKVYVGGDKVQYNGLEYQAAYWTQGNTPDNSDAWKLISNVTLEWNAKKAYVGGAKVTFNGVTYQAAWWTQGEEPGKAGVWKVVTSGTGHSHHAH</sequence>
<dbReference type="InterPro" id="IPR013783">
    <property type="entry name" value="Ig-like_fold"/>
</dbReference>
<dbReference type="PANTHER" id="PTHR34823:SF1">
    <property type="entry name" value="CHITIN-BINDING TYPE-4 DOMAIN-CONTAINING PROTEIN"/>
    <property type="match status" value="1"/>
</dbReference>
<dbReference type="RefSeq" id="WP_192023815.1">
    <property type="nucleotide sequence ID" value="NZ_JACYTN010000002.1"/>
</dbReference>
<dbReference type="CDD" id="cd21177">
    <property type="entry name" value="LPMO_AA10"/>
    <property type="match status" value="1"/>
</dbReference>
<dbReference type="EMBL" id="JACYTN010000002">
    <property type="protein sequence ID" value="MBD8497362.1"/>
    <property type="molecule type" value="Genomic_DNA"/>
</dbReference>
<dbReference type="CDD" id="cd00063">
    <property type="entry name" value="FN3"/>
    <property type="match status" value="1"/>
</dbReference>
<name>A0ABR9AVU8_9BACL</name>
<accession>A0ABR9AVU8</accession>
<evidence type="ECO:0000256" key="4">
    <source>
        <dbReference type="SAM" id="MobiDB-lite"/>
    </source>
</evidence>
<evidence type="ECO:0000313" key="6">
    <source>
        <dbReference type="EMBL" id="MBD8497362.1"/>
    </source>
</evidence>
<evidence type="ECO:0000256" key="1">
    <source>
        <dbReference type="ARBA" id="ARBA00022729"/>
    </source>
</evidence>
<evidence type="ECO:0000313" key="7">
    <source>
        <dbReference type="Proteomes" id="UP000634529"/>
    </source>
</evidence>
<proteinExistence type="predicted"/>
<evidence type="ECO:0000256" key="3">
    <source>
        <dbReference type="ARBA" id="ARBA00023326"/>
    </source>
</evidence>
<keyword evidence="7" id="KW-1185">Reference proteome</keyword>
<dbReference type="InterPro" id="IPR051024">
    <property type="entry name" value="GlcNAc_Chitin_IntDeg"/>
</dbReference>
<dbReference type="Gene3D" id="2.10.10.20">
    <property type="entry name" value="Carbohydrate-binding module superfamily 5/12"/>
    <property type="match status" value="2"/>
</dbReference>
<keyword evidence="6" id="KW-0560">Oxidoreductase</keyword>
<dbReference type="SMART" id="SM00495">
    <property type="entry name" value="ChtBD3"/>
    <property type="match status" value="2"/>
</dbReference>
<dbReference type="Gene3D" id="2.70.50.50">
    <property type="entry name" value="chitin-binding protein cbp21"/>
    <property type="match status" value="1"/>
</dbReference>
<dbReference type="Pfam" id="PF02839">
    <property type="entry name" value="CBM_5_12"/>
    <property type="match status" value="2"/>
</dbReference>
<keyword evidence="2" id="KW-0378">Hydrolase</keyword>
<dbReference type="SUPFAM" id="SSF49265">
    <property type="entry name" value="Fibronectin type III"/>
    <property type="match status" value="1"/>
</dbReference>
<keyword evidence="6" id="KW-0503">Monooxygenase</keyword>
<dbReference type="InterPro" id="IPR004302">
    <property type="entry name" value="Cellulose/chitin-bd_N"/>
</dbReference>
<evidence type="ECO:0000259" key="5">
    <source>
        <dbReference type="PROSITE" id="PS50853"/>
    </source>
</evidence>
<dbReference type="Pfam" id="PF00041">
    <property type="entry name" value="fn3"/>
    <property type="match status" value="1"/>
</dbReference>
<protein>
    <submittedName>
        <fullName evidence="6">Lytic polysaccharide monooxygenase</fullName>
    </submittedName>
</protein>
<dbReference type="Gene3D" id="2.60.40.10">
    <property type="entry name" value="Immunoglobulins"/>
    <property type="match status" value="1"/>
</dbReference>
<dbReference type="SUPFAM" id="SSF81296">
    <property type="entry name" value="E set domains"/>
    <property type="match status" value="1"/>
</dbReference>
<dbReference type="SUPFAM" id="SSF51055">
    <property type="entry name" value="Carbohydrate binding domain"/>
    <property type="match status" value="2"/>
</dbReference>
<feature type="compositionally biased region" description="Low complexity" evidence="4">
    <location>
        <begin position="292"/>
        <end position="305"/>
    </location>
</feature>
<dbReference type="GO" id="GO:0004497">
    <property type="term" value="F:monooxygenase activity"/>
    <property type="evidence" value="ECO:0007669"/>
    <property type="project" value="UniProtKB-KW"/>
</dbReference>
<dbReference type="InterPro" id="IPR036116">
    <property type="entry name" value="FN3_sf"/>
</dbReference>
<gene>
    <name evidence="6" type="ORF">IFO66_03510</name>
</gene>
<keyword evidence="3" id="KW-0624">Polysaccharide degradation</keyword>
<dbReference type="InterPro" id="IPR036573">
    <property type="entry name" value="CBM_sf_5/12"/>
</dbReference>
<dbReference type="InterPro" id="IPR014756">
    <property type="entry name" value="Ig_E-set"/>
</dbReference>
<comment type="caution">
    <text evidence="6">The sequence shown here is derived from an EMBL/GenBank/DDBJ whole genome shotgun (WGS) entry which is preliminary data.</text>
</comment>
<dbReference type="Proteomes" id="UP000634529">
    <property type="component" value="Unassembled WGS sequence"/>
</dbReference>
<evidence type="ECO:0000256" key="2">
    <source>
        <dbReference type="ARBA" id="ARBA00022801"/>
    </source>
</evidence>
<dbReference type="InterPro" id="IPR003961">
    <property type="entry name" value="FN3_dom"/>
</dbReference>
<dbReference type="PROSITE" id="PS50853">
    <property type="entry name" value="FN3"/>
    <property type="match status" value="1"/>
</dbReference>
<feature type="domain" description="Fibronectin type-III" evidence="5">
    <location>
        <begin position="217"/>
        <end position="299"/>
    </location>
</feature>
<keyword evidence="1" id="KW-0732">Signal</keyword>
<organism evidence="6 7">
    <name type="scientific">Paenibacillus arenosi</name>
    <dbReference type="NCBI Taxonomy" id="2774142"/>
    <lineage>
        <taxon>Bacteria</taxon>
        <taxon>Bacillati</taxon>
        <taxon>Bacillota</taxon>
        <taxon>Bacilli</taxon>
        <taxon>Bacillales</taxon>
        <taxon>Paenibacillaceae</taxon>
        <taxon>Paenibacillus</taxon>
    </lineage>
</organism>
<dbReference type="PANTHER" id="PTHR34823">
    <property type="entry name" value="GLCNAC-BINDING PROTEIN A"/>
    <property type="match status" value="1"/>
</dbReference>